<evidence type="ECO:0000313" key="2">
    <source>
        <dbReference type="EMBL" id="MCI81415.1"/>
    </source>
</evidence>
<feature type="region of interest" description="Disordered" evidence="1">
    <location>
        <begin position="1"/>
        <end position="27"/>
    </location>
</feature>
<proteinExistence type="predicted"/>
<protein>
    <submittedName>
        <fullName evidence="2">Uncharacterized protein</fullName>
    </submittedName>
</protein>
<evidence type="ECO:0000256" key="1">
    <source>
        <dbReference type="SAM" id="MobiDB-lite"/>
    </source>
</evidence>
<feature type="compositionally biased region" description="Basic and acidic residues" evidence="1">
    <location>
        <begin position="1"/>
        <end position="14"/>
    </location>
</feature>
<dbReference type="EMBL" id="LXQA011018466">
    <property type="protein sequence ID" value="MCI81415.1"/>
    <property type="molecule type" value="Genomic_DNA"/>
</dbReference>
<organism evidence="2 3">
    <name type="scientific">Trifolium medium</name>
    <dbReference type="NCBI Taxonomy" id="97028"/>
    <lineage>
        <taxon>Eukaryota</taxon>
        <taxon>Viridiplantae</taxon>
        <taxon>Streptophyta</taxon>
        <taxon>Embryophyta</taxon>
        <taxon>Tracheophyta</taxon>
        <taxon>Spermatophyta</taxon>
        <taxon>Magnoliopsida</taxon>
        <taxon>eudicotyledons</taxon>
        <taxon>Gunneridae</taxon>
        <taxon>Pentapetalae</taxon>
        <taxon>rosids</taxon>
        <taxon>fabids</taxon>
        <taxon>Fabales</taxon>
        <taxon>Fabaceae</taxon>
        <taxon>Papilionoideae</taxon>
        <taxon>50 kb inversion clade</taxon>
        <taxon>NPAAA clade</taxon>
        <taxon>Hologalegina</taxon>
        <taxon>IRL clade</taxon>
        <taxon>Trifolieae</taxon>
        <taxon>Trifolium</taxon>
    </lineage>
</organism>
<reference evidence="2 3" key="1">
    <citation type="journal article" date="2018" name="Front. Plant Sci.">
        <title>Red Clover (Trifolium pratense) and Zigzag Clover (T. medium) - A Picture of Genomic Similarities and Differences.</title>
        <authorList>
            <person name="Dluhosova J."/>
            <person name="Istvanek J."/>
            <person name="Nedelnik J."/>
            <person name="Repkova J."/>
        </authorList>
    </citation>
    <scope>NUCLEOTIDE SEQUENCE [LARGE SCALE GENOMIC DNA]</scope>
    <source>
        <strain evidence="3">cv. 10/8</strain>
        <tissue evidence="2">Leaf</tissue>
    </source>
</reference>
<name>A0A392V389_9FABA</name>
<comment type="caution">
    <text evidence="2">The sequence shown here is derived from an EMBL/GenBank/DDBJ whole genome shotgun (WGS) entry which is preliminary data.</text>
</comment>
<dbReference type="Proteomes" id="UP000265520">
    <property type="component" value="Unassembled WGS sequence"/>
</dbReference>
<accession>A0A392V389</accession>
<feature type="non-terminal residue" evidence="2">
    <location>
        <position position="1"/>
    </location>
</feature>
<dbReference type="AlphaFoldDB" id="A0A392V389"/>
<sequence>FQQSGDEKEHEGRVPGHGRPSPEQSECPSQYVWYADVVLDYQKGRWH</sequence>
<evidence type="ECO:0000313" key="3">
    <source>
        <dbReference type="Proteomes" id="UP000265520"/>
    </source>
</evidence>
<keyword evidence="3" id="KW-1185">Reference proteome</keyword>